<dbReference type="EMBL" id="AOJJ01000089">
    <property type="protein sequence ID" value="EMA67280.1"/>
    <property type="molecule type" value="Genomic_DNA"/>
</dbReference>
<dbReference type="Proteomes" id="UP000011528">
    <property type="component" value="Unassembled WGS sequence"/>
</dbReference>
<dbReference type="AlphaFoldDB" id="M0PEM3"/>
<protein>
    <submittedName>
        <fullName evidence="1">Uncharacterized protein</fullName>
    </submittedName>
</protein>
<proteinExistence type="predicted"/>
<accession>M0PEM3</accession>
<dbReference type="PATRIC" id="fig|1230455.3.peg.3075"/>
<evidence type="ECO:0000313" key="2">
    <source>
        <dbReference type="Proteomes" id="UP000011528"/>
    </source>
</evidence>
<evidence type="ECO:0000313" key="1">
    <source>
        <dbReference type="EMBL" id="EMA67280.1"/>
    </source>
</evidence>
<comment type="caution">
    <text evidence="1">The sequence shown here is derived from an EMBL/GenBank/DDBJ whole genome shotgun (WGS) entry which is preliminary data.</text>
</comment>
<organism evidence="1 2">
    <name type="scientific">Halorubrum distributum JCM 13916</name>
    <dbReference type="NCBI Taxonomy" id="1230455"/>
    <lineage>
        <taxon>Archaea</taxon>
        <taxon>Methanobacteriati</taxon>
        <taxon>Methanobacteriota</taxon>
        <taxon>Stenosarchaea group</taxon>
        <taxon>Halobacteria</taxon>
        <taxon>Halobacteriales</taxon>
        <taxon>Haloferacaceae</taxon>
        <taxon>Halorubrum</taxon>
        <taxon>Halorubrum distributum group</taxon>
    </lineage>
</organism>
<sequence length="107" mass="12325">MDLINEIISPMNTDSLSENHPPEDVDFDEEGVEEVLSEVSDETSEAGNIQSLEDVVNFPFEEANELIDDVDIVDEAMENVMRGYIRLWLLDITDEIYNDMEERQSRI</sequence>
<dbReference type="STRING" id="1230455.C462_15804"/>
<name>M0PEM3_9EURY</name>
<reference evidence="1 2" key="1">
    <citation type="journal article" date="2014" name="PLoS Genet.">
        <title>Phylogenetically driven sequencing of extremely halophilic archaea reveals strategies for static and dynamic osmo-response.</title>
        <authorList>
            <person name="Becker E.A."/>
            <person name="Seitzer P.M."/>
            <person name="Tritt A."/>
            <person name="Larsen D."/>
            <person name="Krusor M."/>
            <person name="Yao A.I."/>
            <person name="Wu D."/>
            <person name="Madern D."/>
            <person name="Eisen J.A."/>
            <person name="Darling A.E."/>
            <person name="Facciotti M.T."/>
        </authorList>
    </citation>
    <scope>NUCLEOTIDE SEQUENCE [LARGE SCALE GENOMIC DNA]</scope>
    <source>
        <strain evidence="1 2">JCM 13916</strain>
    </source>
</reference>
<gene>
    <name evidence="1" type="ORF">C462_15804</name>
</gene>